<keyword evidence="7" id="KW-1185">Reference proteome</keyword>
<sequence>MEQWRSFFNNAGDDIWTIIKEAILLAAHDYPREFRERRCDIAEILFATAKRRGDVDVVRQSASMINNYRNQMDARRAMDREYANAPETTHVSGKHTEVCSAEANKDSEISRTRMRTIISSIRENLNGSMQMNSDEAILGELQRLQSLDIDVHVLKEMDIGKQVNNLRKHPNKDIRVLAKKLIRCWKEIIDDWFIHEGVRHDLHREHQTSDQDGMENERFSTGGHRYNCISLIELSEEMQQCSHLNARDSYSGLAEERGSSNRTDIAGLNNTESEHPYISMDSIPVKSSVEMQNSLARHRSRNGKEGVLSRQCTDGGRMIAHSESRSSKFLEKCESHKQNQLASAANQHESHTGGIQVKEKSDTDSKRKLYESSYSHMDNAKKQLTIHPIKTKEFSQDSVSQLRTLQDQDTHWDRFKSYTDSLIQRNSYNVQDLSCI</sequence>
<evidence type="ECO:0000256" key="2">
    <source>
        <dbReference type="ARBA" id="ARBA00023242"/>
    </source>
</evidence>
<feature type="domain" description="TFIIS N-terminal" evidence="5">
    <location>
        <begin position="116"/>
        <end position="192"/>
    </location>
</feature>
<feature type="region of interest" description="Disordered" evidence="4">
    <location>
        <begin position="252"/>
        <end position="276"/>
    </location>
</feature>
<dbReference type="Pfam" id="PF08711">
    <property type="entry name" value="Med26"/>
    <property type="match status" value="1"/>
</dbReference>
<dbReference type="OrthoDB" id="550309at2759"/>
<dbReference type="Proteomes" id="UP000825935">
    <property type="component" value="Chromosome 32"/>
</dbReference>
<feature type="region of interest" description="Disordered" evidence="4">
    <location>
        <begin position="344"/>
        <end position="365"/>
    </location>
</feature>
<dbReference type="InterPro" id="IPR003617">
    <property type="entry name" value="TFIIS/CRSP70_N_sub"/>
</dbReference>
<gene>
    <name evidence="6" type="ORF">KP509_32G000300</name>
</gene>
<organism evidence="6 7">
    <name type="scientific">Ceratopteris richardii</name>
    <name type="common">Triangle waterfern</name>
    <dbReference type="NCBI Taxonomy" id="49495"/>
    <lineage>
        <taxon>Eukaryota</taxon>
        <taxon>Viridiplantae</taxon>
        <taxon>Streptophyta</taxon>
        <taxon>Embryophyta</taxon>
        <taxon>Tracheophyta</taxon>
        <taxon>Polypodiopsida</taxon>
        <taxon>Polypodiidae</taxon>
        <taxon>Polypodiales</taxon>
        <taxon>Pteridineae</taxon>
        <taxon>Pteridaceae</taxon>
        <taxon>Parkerioideae</taxon>
        <taxon>Ceratopteris</taxon>
    </lineage>
</organism>
<dbReference type="Gene3D" id="1.20.930.10">
    <property type="entry name" value="Conserved domain common to transcription factors TFIIS, elongin A, CRSP70"/>
    <property type="match status" value="1"/>
</dbReference>
<proteinExistence type="predicted"/>
<dbReference type="SMART" id="SM00509">
    <property type="entry name" value="TFS2N"/>
    <property type="match status" value="1"/>
</dbReference>
<evidence type="ECO:0000313" key="6">
    <source>
        <dbReference type="EMBL" id="KAH7286310.1"/>
    </source>
</evidence>
<evidence type="ECO:0000256" key="4">
    <source>
        <dbReference type="SAM" id="MobiDB-lite"/>
    </source>
</evidence>
<comment type="subcellular location">
    <subcellularLocation>
        <location evidence="1 3">Nucleus</location>
    </subcellularLocation>
</comment>
<evidence type="ECO:0000256" key="3">
    <source>
        <dbReference type="PROSITE-ProRule" id="PRU00649"/>
    </source>
</evidence>
<dbReference type="AlphaFoldDB" id="A0A8T2QRU8"/>
<accession>A0A8T2QRU8</accession>
<reference evidence="6" key="1">
    <citation type="submission" date="2021-08" db="EMBL/GenBank/DDBJ databases">
        <title>WGS assembly of Ceratopteris richardii.</title>
        <authorList>
            <person name="Marchant D.B."/>
            <person name="Chen G."/>
            <person name="Jenkins J."/>
            <person name="Shu S."/>
            <person name="Leebens-Mack J."/>
            <person name="Grimwood J."/>
            <person name="Schmutz J."/>
            <person name="Soltis P."/>
            <person name="Soltis D."/>
            <person name="Chen Z.-H."/>
        </authorList>
    </citation>
    <scope>NUCLEOTIDE SEQUENCE</scope>
    <source>
        <strain evidence="6">Whitten #5841</strain>
        <tissue evidence="6">Leaf</tissue>
    </source>
</reference>
<dbReference type="SUPFAM" id="SSF47676">
    <property type="entry name" value="Conserved domain common to transcription factors TFIIS, elongin A, CRSP70"/>
    <property type="match status" value="1"/>
</dbReference>
<evidence type="ECO:0000256" key="1">
    <source>
        <dbReference type="ARBA" id="ARBA00004123"/>
    </source>
</evidence>
<evidence type="ECO:0000259" key="5">
    <source>
        <dbReference type="PROSITE" id="PS51319"/>
    </source>
</evidence>
<evidence type="ECO:0000313" key="7">
    <source>
        <dbReference type="Proteomes" id="UP000825935"/>
    </source>
</evidence>
<feature type="compositionally biased region" description="Polar residues" evidence="4">
    <location>
        <begin position="260"/>
        <end position="271"/>
    </location>
</feature>
<dbReference type="InterPro" id="IPR035441">
    <property type="entry name" value="TFIIS/LEDGF_dom_sf"/>
</dbReference>
<dbReference type="PANTHER" id="PTHR46554:SF2">
    <property type="entry name" value="TFIIS N-TERMINAL DOMAIN-CONTAINING PROTEIN"/>
    <property type="match status" value="1"/>
</dbReference>
<protein>
    <recommendedName>
        <fullName evidence="5">TFIIS N-terminal domain-containing protein</fullName>
    </recommendedName>
</protein>
<dbReference type="PANTHER" id="PTHR46554">
    <property type="entry name" value="MEDIATOR OF RNA POLYMERASE II TRANSCRIPTION SUBUNIT 26A-RELATED"/>
    <property type="match status" value="1"/>
</dbReference>
<dbReference type="EMBL" id="CM035437">
    <property type="protein sequence ID" value="KAH7286310.1"/>
    <property type="molecule type" value="Genomic_DNA"/>
</dbReference>
<comment type="caution">
    <text evidence="6">The sequence shown here is derived from an EMBL/GenBank/DDBJ whole genome shotgun (WGS) entry which is preliminary data.</text>
</comment>
<keyword evidence="2 3" id="KW-0539">Nucleus</keyword>
<dbReference type="CDD" id="cd00183">
    <property type="entry name" value="TFIIS_I"/>
    <property type="match status" value="1"/>
</dbReference>
<dbReference type="InterPro" id="IPR017923">
    <property type="entry name" value="TFIIS_N"/>
</dbReference>
<dbReference type="PROSITE" id="PS51319">
    <property type="entry name" value="TFIIS_N"/>
    <property type="match status" value="1"/>
</dbReference>
<name>A0A8T2QRU8_CERRI</name>
<dbReference type="GO" id="GO:0005634">
    <property type="term" value="C:nucleus"/>
    <property type="evidence" value="ECO:0007669"/>
    <property type="project" value="UniProtKB-SubCell"/>
</dbReference>